<dbReference type="Gene3D" id="2.160.10.10">
    <property type="entry name" value="Hexapeptide repeat proteins"/>
    <property type="match status" value="1"/>
</dbReference>
<keyword evidence="4" id="KW-0963">Cytoplasm</keyword>
<comment type="function">
    <text evidence="6">Part of the dynactin complex that activates the molecular motor dynein for ultra-processive transport along microtubules.</text>
</comment>
<protein>
    <recommendedName>
        <fullName evidence="3">Dynactin subunit 6</fullName>
    </recommendedName>
</protein>
<dbReference type="OrthoDB" id="2355at2759"/>
<organism evidence="7 8">
    <name type="scientific">Araneus ventricosus</name>
    <name type="common">Orbweaver spider</name>
    <name type="synonym">Epeira ventricosa</name>
    <dbReference type="NCBI Taxonomy" id="182803"/>
    <lineage>
        <taxon>Eukaryota</taxon>
        <taxon>Metazoa</taxon>
        <taxon>Ecdysozoa</taxon>
        <taxon>Arthropoda</taxon>
        <taxon>Chelicerata</taxon>
        <taxon>Arachnida</taxon>
        <taxon>Araneae</taxon>
        <taxon>Araneomorphae</taxon>
        <taxon>Entelegynae</taxon>
        <taxon>Araneoidea</taxon>
        <taxon>Araneidae</taxon>
        <taxon>Araneus</taxon>
    </lineage>
</organism>
<evidence type="ECO:0000256" key="5">
    <source>
        <dbReference type="ARBA" id="ARBA00023212"/>
    </source>
</evidence>
<accession>A0A4Y2G8W3</accession>
<comment type="similarity">
    <text evidence="2">Belongs to the dynactin subunits 5/6 family. Dynactin subunit 6 subfamily.</text>
</comment>
<evidence type="ECO:0000256" key="2">
    <source>
        <dbReference type="ARBA" id="ARBA00007719"/>
    </source>
</evidence>
<dbReference type="PANTHER" id="PTHR13072">
    <property type="entry name" value="DYNACTIN 6"/>
    <property type="match status" value="1"/>
</dbReference>
<name>A0A4Y2G8W3_ARAVE</name>
<evidence type="ECO:0000256" key="1">
    <source>
        <dbReference type="ARBA" id="ARBA00004245"/>
    </source>
</evidence>
<reference evidence="7 8" key="1">
    <citation type="journal article" date="2019" name="Sci. Rep.">
        <title>Orb-weaving spider Araneus ventricosus genome elucidates the spidroin gene catalogue.</title>
        <authorList>
            <person name="Kono N."/>
            <person name="Nakamura H."/>
            <person name="Ohtoshi R."/>
            <person name="Moran D.A.P."/>
            <person name="Shinohara A."/>
            <person name="Yoshida Y."/>
            <person name="Fujiwara M."/>
            <person name="Mori M."/>
            <person name="Tomita M."/>
            <person name="Arakawa K."/>
        </authorList>
    </citation>
    <scope>NUCLEOTIDE SEQUENCE [LARGE SCALE GENOMIC DNA]</scope>
</reference>
<dbReference type="GO" id="GO:0007052">
    <property type="term" value="P:mitotic spindle organization"/>
    <property type="evidence" value="ECO:0007669"/>
    <property type="project" value="TreeGrafter"/>
</dbReference>
<comment type="caution">
    <text evidence="7">The sequence shown here is derived from an EMBL/GenBank/DDBJ whole genome shotgun (WGS) entry which is preliminary data.</text>
</comment>
<sequence>MSSKSKIIIGPGAVVCKESELVGEITIGSRTVIHPKARIIAEGGPIIIGESNLIEEQVQIINKGNPKDPDSQVTMIIGANNVFEVGACIL</sequence>
<keyword evidence="5" id="KW-0206">Cytoskeleton</keyword>
<evidence type="ECO:0000256" key="6">
    <source>
        <dbReference type="ARBA" id="ARBA00034687"/>
    </source>
</evidence>
<evidence type="ECO:0000313" key="7">
    <source>
        <dbReference type="EMBL" id="GBM49687.1"/>
    </source>
</evidence>
<dbReference type="Proteomes" id="UP000499080">
    <property type="component" value="Unassembled WGS sequence"/>
</dbReference>
<evidence type="ECO:0000256" key="4">
    <source>
        <dbReference type="ARBA" id="ARBA00022490"/>
    </source>
</evidence>
<dbReference type="EMBL" id="BGPR01001268">
    <property type="protein sequence ID" value="GBM49687.1"/>
    <property type="molecule type" value="Genomic_DNA"/>
</dbReference>
<dbReference type="AlphaFoldDB" id="A0A4Y2G8W3"/>
<comment type="subcellular location">
    <subcellularLocation>
        <location evidence="1">Cytoplasm</location>
        <location evidence="1">Cytoskeleton</location>
    </subcellularLocation>
</comment>
<dbReference type="GO" id="GO:0005869">
    <property type="term" value="C:dynactin complex"/>
    <property type="evidence" value="ECO:0007669"/>
    <property type="project" value="InterPro"/>
</dbReference>
<dbReference type="GO" id="GO:0070840">
    <property type="term" value="F:dynein complex binding"/>
    <property type="evidence" value="ECO:0007669"/>
    <property type="project" value="TreeGrafter"/>
</dbReference>
<evidence type="ECO:0000313" key="8">
    <source>
        <dbReference type="Proteomes" id="UP000499080"/>
    </source>
</evidence>
<dbReference type="SUPFAM" id="SSF51161">
    <property type="entry name" value="Trimeric LpxA-like enzymes"/>
    <property type="match status" value="1"/>
</dbReference>
<dbReference type="InterPro" id="IPR027777">
    <property type="entry name" value="DCTN6"/>
</dbReference>
<gene>
    <name evidence="7" type="ORF">AVEN_274347_1</name>
</gene>
<proteinExistence type="inferred from homology"/>
<dbReference type="PANTHER" id="PTHR13072:SF0">
    <property type="entry name" value="DYNACTIN SUBUNIT 6"/>
    <property type="match status" value="1"/>
</dbReference>
<evidence type="ECO:0000256" key="3">
    <source>
        <dbReference type="ARBA" id="ARBA00016573"/>
    </source>
</evidence>
<dbReference type="InterPro" id="IPR011004">
    <property type="entry name" value="Trimer_LpxA-like_sf"/>
</dbReference>
<keyword evidence="8" id="KW-1185">Reference proteome</keyword>